<dbReference type="PANTHER" id="PTHR19328">
    <property type="entry name" value="HEDGEHOG-INTERACTING PROTEIN"/>
    <property type="match status" value="1"/>
</dbReference>
<dbReference type="InterPro" id="IPR011041">
    <property type="entry name" value="Quinoprot_gluc/sorb_DH_b-prop"/>
</dbReference>
<proteinExistence type="predicted"/>
<organism evidence="1 2">
    <name type="scientific">Prauserella marina</name>
    <dbReference type="NCBI Taxonomy" id="530584"/>
    <lineage>
        <taxon>Bacteria</taxon>
        <taxon>Bacillati</taxon>
        <taxon>Actinomycetota</taxon>
        <taxon>Actinomycetes</taxon>
        <taxon>Pseudonocardiales</taxon>
        <taxon>Pseudonocardiaceae</taxon>
        <taxon>Prauserella</taxon>
    </lineage>
</organism>
<reference evidence="1 2" key="1">
    <citation type="submission" date="2016-10" db="EMBL/GenBank/DDBJ databases">
        <authorList>
            <person name="de Groot N.N."/>
        </authorList>
    </citation>
    <scope>NUCLEOTIDE SEQUENCE [LARGE SCALE GENOMIC DNA]</scope>
    <source>
        <strain evidence="1 2">CGMCC 4.5506</strain>
    </source>
</reference>
<dbReference type="STRING" id="530584.SAMN05421630_102266"/>
<dbReference type="SUPFAM" id="SSF50952">
    <property type="entry name" value="Soluble quinoprotein glucose dehydrogenase"/>
    <property type="match status" value="1"/>
</dbReference>
<dbReference type="AlphaFoldDB" id="A0A1G6LZE5"/>
<dbReference type="EMBL" id="FMZE01000002">
    <property type="protein sequence ID" value="SDC48066.1"/>
    <property type="molecule type" value="Genomic_DNA"/>
</dbReference>
<dbReference type="PANTHER" id="PTHR19328:SF13">
    <property type="entry name" value="HIPL1 PROTEIN"/>
    <property type="match status" value="1"/>
</dbReference>
<accession>A0A1G6LZE5</accession>
<keyword evidence="2" id="KW-1185">Reference proteome</keyword>
<dbReference type="Proteomes" id="UP000199494">
    <property type="component" value="Unassembled WGS sequence"/>
</dbReference>
<dbReference type="Gene3D" id="2.120.10.30">
    <property type="entry name" value="TolB, C-terminal domain"/>
    <property type="match status" value="1"/>
</dbReference>
<gene>
    <name evidence="1" type="ORF">SAMN05421630_102266</name>
</gene>
<dbReference type="InterPro" id="IPR012938">
    <property type="entry name" value="Glc/Sorbosone_DH"/>
</dbReference>
<name>A0A1G6LZE5_9PSEU</name>
<evidence type="ECO:0000313" key="1">
    <source>
        <dbReference type="EMBL" id="SDC48066.1"/>
    </source>
</evidence>
<dbReference type="Pfam" id="PF07995">
    <property type="entry name" value="GSDH"/>
    <property type="match status" value="1"/>
</dbReference>
<sequence length="424" mass="43449">MTVTITIVTYASDPTYPRFTAWRLGSIIVRIRPPRRSWPLAIAASGALVLSGCAQFEDSAAPQSWEPAPELTPRAGPQPDLPEANTEGMPSEPPAEQSEVPPPDGCTDFDKAVIATCLDIVSAVAALPSDGSTVSALAGQRKSGHVYLVGLDTEQVEYAQLDVDAGGDGGLTGLALSPTYAEDGLAYAYITTPTDNRVVRFAQGQAAKPVLTGIPKGQTGNAGALLTDETGALLVATGDAGDPSASTDPKSLAGKVLRVTPGGEPAEDNPSPGSPVLASGLHSPGGLCKTTDGSRLWVTDRGADKDSLYRVEPGKELNVPAWTWPDKPGVSGCADWTDVLAVATSEKGNVQNLPLSEDGSIGGEPQITMDGTNGTSYGKLGGLDPVTADVAVAGTINKDGGDPVSSDDRVVLVVRQPASGSGRD</sequence>
<evidence type="ECO:0000313" key="2">
    <source>
        <dbReference type="Proteomes" id="UP000199494"/>
    </source>
</evidence>
<dbReference type="InterPro" id="IPR011042">
    <property type="entry name" value="6-blade_b-propeller_TolB-like"/>
</dbReference>
<protein>
    <submittedName>
        <fullName evidence="1">Glucose/arabinose dehydrogenase, beta-propeller fold</fullName>
    </submittedName>
</protein>